<dbReference type="Proteomes" id="UP001597145">
    <property type="component" value="Unassembled WGS sequence"/>
</dbReference>
<reference evidence="2" key="1">
    <citation type="journal article" date="2019" name="Int. J. Syst. Evol. Microbiol.">
        <title>The Global Catalogue of Microorganisms (GCM) 10K type strain sequencing project: providing services to taxonomists for standard genome sequencing and annotation.</title>
        <authorList>
            <consortium name="The Broad Institute Genomics Platform"/>
            <consortium name="The Broad Institute Genome Sequencing Center for Infectious Disease"/>
            <person name="Wu L."/>
            <person name="Ma J."/>
        </authorList>
    </citation>
    <scope>NUCLEOTIDE SEQUENCE [LARGE SCALE GENOMIC DNA]</scope>
    <source>
        <strain evidence="2">JCM 12165</strain>
    </source>
</reference>
<keyword evidence="2" id="KW-1185">Reference proteome</keyword>
<name>A0ABW4FLU0_9PSEU</name>
<proteinExistence type="predicted"/>
<evidence type="ECO:0008006" key="3">
    <source>
        <dbReference type="Google" id="ProtNLM"/>
    </source>
</evidence>
<evidence type="ECO:0000313" key="1">
    <source>
        <dbReference type="EMBL" id="MFD1529987.1"/>
    </source>
</evidence>
<accession>A0ABW4FLU0</accession>
<evidence type="ECO:0000313" key="2">
    <source>
        <dbReference type="Proteomes" id="UP001597145"/>
    </source>
</evidence>
<sequence>MQPEERFDALVDELSGETGVQPPTGGRRFGADALRVGGSIFAMLSHGALVVKLPAPRVAELIADGVGGPFTAGKDLPMREWLTVAADADWEGLAKEALAFVGARKP</sequence>
<dbReference type="EMBL" id="JBHUCP010000007">
    <property type="protein sequence ID" value="MFD1529987.1"/>
    <property type="molecule type" value="Genomic_DNA"/>
</dbReference>
<organism evidence="1 2">
    <name type="scientific">Pseudonocardia aurantiaca</name>
    <dbReference type="NCBI Taxonomy" id="75290"/>
    <lineage>
        <taxon>Bacteria</taxon>
        <taxon>Bacillati</taxon>
        <taxon>Actinomycetota</taxon>
        <taxon>Actinomycetes</taxon>
        <taxon>Pseudonocardiales</taxon>
        <taxon>Pseudonocardiaceae</taxon>
        <taxon>Pseudonocardia</taxon>
    </lineage>
</organism>
<dbReference type="RefSeq" id="WP_343976440.1">
    <property type="nucleotide sequence ID" value="NZ_BAAAJG010000008.1"/>
</dbReference>
<gene>
    <name evidence="1" type="ORF">ACFSCY_11090</name>
</gene>
<protein>
    <recommendedName>
        <fullName evidence="3">TfoX N-terminal domain-containing protein</fullName>
    </recommendedName>
</protein>
<comment type="caution">
    <text evidence="1">The sequence shown here is derived from an EMBL/GenBank/DDBJ whole genome shotgun (WGS) entry which is preliminary data.</text>
</comment>